<protein>
    <submittedName>
        <fullName evidence="3">Carboxymuconolactone decarboxylase</fullName>
        <ecNumber evidence="3">1.11.1.7</ecNumber>
    </submittedName>
    <submittedName>
        <fullName evidence="2">Peroxiredoxin</fullName>
        <ecNumber evidence="2 3">1.11.1.15</ecNumber>
    </submittedName>
</protein>
<feature type="domain" description="Carboxymuconolactone decarboxylase-like" evidence="1">
    <location>
        <begin position="15"/>
        <end position="95"/>
    </location>
</feature>
<dbReference type="PANTHER" id="PTHR33930:SF2">
    <property type="entry name" value="BLR3452 PROTEIN"/>
    <property type="match status" value="1"/>
</dbReference>
<dbReference type="Gene3D" id="1.20.1290.10">
    <property type="entry name" value="AhpD-like"/>
    <property type="match status" value="1"/>
</dbReference>
<dbReference type="EMBL" id="CDGJ01000134">
    <property type="protein sequence ID" value="CEJ09584.1"/>
    <property type="molecule type" value="Genomic_DNA"/>
</dbReference>
<evidence type="ECO:0000259" key="1">
    <source>
        <dbReference type="Pfam" id="PF02627"/>
    </source>
</evidence>
<dbReference type="KEGG" id="aacx:DEACI_0858"/>
<dbReference type="RefSeq" id="WP_240983913.1">
    <property type="nucleotide sequence ID" value="NZ_CDGJ01000134.1"/>
</dbReference>
<dbReference type="InterPro" id="IPR003779">
    <property type="entry name" value="CMD-like"/>
</dbReference>
<dbReference type="EC" id="1.11.1.7" evidence="3"/>
<accession>A0A8S0XAP5</accession>
<organism evidence="2">
    <name type="scientific">Acididesulfobacillus acetoxydans</name>
    <dbReference type="NCBI Taxonomy" id="1561005"/>
    <lineage>
        <taxon>Bacteria</taxon>
        <taxon>Bacillati</taxon>
        <taxon>Bacillota</taxon>
        <taxon>Clostridia</taxon>
        <taxon>Eubacteriales</taxon>
        <taxon>Peptococcaceae</taxon>
        <taxon>Acididesulfobacillus</taxon>
    </lineage>
</organism>
<dbReference type="EC" id="1.11.1.15" evidence="2 3"/>
<keyword evidence="4" id="KW-1185">Reference proteome</keyword>
<keyword evidence="2" id="KW-0560">Oxidoreductase</keyword>
<dbReference type="AlphaFoldDB" id="A0A8S0XAP5"/>
<reference evidence="2" key="2">
    <citation type="submission" date="2020-01" db="EMBL/GenBank/DDBJ databases">
        <authorList>
            <person name="Hornung B."/>
        </authorList>
    </citation>
    <scope>NUCLEOTIDE SEQUENCE</scope>
    <source>
        <strain evidence="2">PacBioINE</strain>
    </source>
</reference>
<dbReference type="GO" id="GO:0051920">
    <property type="term" value="F:peroxiredoxin activity"/>
    <property type="evidence" value="ECO:0007669"/>
    <property type="project" value="InterPro"/>
</dbReference>
<dbReference type="Pfam" id="PF02627">
    <property type="entry name" value="CMD"/>
    <property type="match status" value="1"/>
</dbReference>
<dbReference type="InterPro" id="IPR029032">
    <property type="entry name" value="AhpD-like"/>
</dbReference>
<evidence type="ECO:0000313" key="3">
    <source>
        <dbReference type="EMBL" id="CEJ09584.1"/>
    </source>
</evidence>
<name>A0A8S0XAP5_9FIRM</name>
<gene>
    <name evidence="2" type="ORF">DEACI_0858</name>
    <name evidence="3" type="ORF">DEACI_4069</name>
</gene>
<evidence type="ECO:0000313" key="4">
    <source>
        <dbReference type="Proteomes" id="UP001071230"/>
    </source>
</evidence>
<dbReference type="PANTHER" id="PTHR33930">
    <property type="entry name" value="ALKYL HYDROPEROXIDE REDUCTASE AHPD"/>
    <property type="match status" value="1"/>
</dbReference>
<dbReference type="Proteomes" id="UP000836597">
    <property type="component" value="Chromosome"/>
</dbReference>
<dbReference type="SUPFAM" id="SSF69118">
    <property type="entry name" value="AhpD-like"/>
    <property type="match status" value="1"/>
</dbReference>
<dbReference type="EMBL" id="LR746496">
    <property type="protein sequence ID" value="CAA7600206.1"/>
    <property type="molecule type" value="Genomic_DNA"/>
</dbReference>
<proteinExistence type="predicted"/>
<dbReference type="Proteomes" id="UP001071230">
    <property type="component" value="Unassembled WGS sequence"/>
</dbReference>
<reference evidence="3" key="1">
    <citation type="submission" date="2014-11" db="EMBL/GenBank/DDBJ databases">
        <authorList>
            <person name="Hornung B.V."/>
        </authorList>
    </citation>
    <scope>NUCLEOTIDE SEQUENCE</scope>
    <source>
        <strain evidence="3">INE</strain>
    </source>
</reference>
<evidence type="ECO:0000313" key="2">
    <source>
        <dbReference type="EMBL" id="CAA7600206.1"/>
    </source>
</evidence>
<sequence length="102" mass="10657">MALPPFLAFLDQTDPEFAQAIEKVASTAMKPETLDAKTKLLIAMALDAAHGAATGVESIARTLRGMGTTDAEIAEALRIAYYAFGNGILAASAAAFSRNKPD</sequence>
<keyword evidence="2" id="KW-0575">Peroxidase</keyword>
<dbReference type="GO" id="GO:0140825">
    <property type="term" value="F:lactoperoxidase activity"/>
    <property type="evidence" value="ECO:0007669"/>
    <property type="project" value="UniProtKB-EC"/>
</dbReference>